<gene>
    <name evidence="9" type="ORF">EII21_02995</name>
</gene>
<dbReference type="PIRSF" id="PIRSF000232">
    <property type="entry name" value="YdjA"/>
    <property type="match status" value="1"/>
</dbReference>
<feature type="binding site" description="in other chain" evidence="8">
    <location>
        <begin position="10"/>
        <end position="12"/>
    </location>
    <ligand>
        <name>FMN</name>
        <dbReference type="ChEBI" id="CHEBI:58210"/>
        <note>ligand shared between dimeric partners</note>
    </ligand>
</feature>
<comment type="similarity">
    <text evidence="1 7">Belongs to the nitroreductase family.</text>
</comment>
<evidence type="ECO:0000256" key="7">
    <source>
        <dbReference type="PIRNR" id="PIRNR000232"/>
    </source>
</evidence>
<dbReference type="PANTHER" id="PTHR43821">
    <property type="entry name" value="NAD(P)H NITROREDUCTASE YDJA-RELATED"/>
    <property type="match status" value="1"/>
</dbReference>
<reference evidence="9 10" key="1">
    <citation type="submission" date="2018-11" db="EMBL/GenBank/DDBJ databases">
        <title>Genomes From Bacteria Associated with the Canine Oral Cavity: a Test Case for Automated Genome-Based Taxonomic Assignment.</title>
        <authorList>
            <person name="Coil D.A."/>
            <person name="Jospin G."/>
            <person name="Darling A.E."/>
            <person name="Wallis C."/>
            <person name="Davis I.J."/>
            <person name="Harris S."/>
            <person name="Eisen J.A."/>
            <person name="Holcombe L.J."/>
            <person name="O'Flynn C."/>
        </authorList>
    </citation>
    <scope>NUCLEOTIDE SEQUENCE [LARGE SCALE GENOMIC DNA]</scope>
    <source>
        <strain evidence="9 10">COT-280</strain>
    </source>
</reference>
<evidence type="ECO:0000256" key="6">
    <source>
        <dbReference type="ARBA" id="ARBA00023027"/>
    </source>
</evidence>
<feature type="binding site" description="in other chain" evidence="8">
    <location>
        <begin position="130"/>
        <end position="132"/>
    </location>
    <ligand>
        <name>FMN</name>
        <dbReference type="ChEBI" id="CHEBI:58210"/>
        <note>ligand shared between dimeric partners</note>
    </ligand>
</feature>
<dbReference type="STRING" id="1121352.GCA_000620925_00890"/>
<comment type="caution">
    <text evidence="9">The sequence shown here is derived from an EMBL/GenBank/DDBJ whole genome shotgun (WGS) entry which is preliminary data.</text>
</comment>
<dbReference type="Proteomes" id="UP000269923">
    <property type="component" value="Unassembled WGS sequence"/>
</dbReference>
<dbReference type="AlphaFoldDB" id="A0A3P2A7H5"/>
<dbReference type="PANTHER" id="PTHR43821:SF1">
    <property type="entry name" value="NAD(P)H NITROREDUCTASE YDJA-RELATED"/>
    <property type="match status" value="1"/>
</dbReference>
<dbReference type="GO" id="GO:0016491">
    <property type="term" value="F:oxidoreductase activity"/>
    <property type="evidence" value="ECO:0007669"/>
    <property type="project" value="UniProtKB-UniRule"/>
</dbReference>
<evidence type="ECO:0000313" key="10">
    <source>
        <dbReference type="Proteomes" id="UP000269923"/>
    </source>
</evidence>
<keyword evidence="6 7" id="KW-0520">NAD</keyword>
<keyword evidence="10" id="KW-1185">Reference proteome</keyword>
<dbReference type="InterPro" id="IPR029479">
    <property type="entry name" value="Nitroreductase"/>
</dbReference>
<name>A0A3P2A7H5_9NEIS</name>
<keyword evidence="4 7" id="KW-0521">NADP</keyword>
<evidence type="ECO:0000256" key="2">
    <source>
        <dbReference type="ARBA" id="ARBA00022630"/>
    </source>
</evidence>
<dbReference type="CDD" id="cd02135">
    <property type="entry name" value="YdjA-like"/>
    <property type="match status" value="1"/>
</dbReference>
<organism evidence="9 10">
    <name type="scientific">Conchiformibius steedae</name>
    <dbReference type="NCBI Taxonomy" id="153493"/>
    <lineage>
        <taxon>Bacteria</taxon>
        <taxon>Pseudomonadati</taxon>
        <taxon>Pseudomonadota</taxon>
        <taxon>Betaproteobacteria</taxon>
        <taxon>Neisseriales</taxon>
        <taxon>Neisseriaceae</taxon>
        <taxon>Conchiformibius</taxon>
    </lineage>
</organism>
<proteinExistence type="inferred from homology"/>
<dbReference type="OrthoDB" id="9804207at2"/>
<dbReference type="EC" id="1.-.-.-" evidence="7"/>
<dbReference type="EMBL" id="RQYC01000003">
    <property type="protein sequence ID" value="RRD90935.1"/>
    <property type="molecule type" value="Genomic_DNA"/>
</dbReference>
<evidence type="ECO:0000256" key="4">
    <source>
        <dbReference type="ARBA" id="ARBA00022857"/>
    </source>
</evidence>
<sequence length="181" mass="19833">MDILNILTTRRSTKTLNAPAPDELQWDTILQAATQVPDHGHLTPWRFVVIHSAAGMARFQQILRDTAEQSPFGAEAIAKAERVGKMAPAVAAVIYSPKKGKPEWEQNLSAGCAAYAIQLAAKAHGFDSVWISGMWVHSPLLRQAFACTEQEKIIGLMMVGTSPAVVDMPKNTDTAQFAEYW</sequence>
<protein>
    <recommendedName>
        <fullName evidence="7">Putative NAD(P)H nitroreductase</fullName>
        <ecNumber evidence="7">1.-.-.-</ecNumber>
    </recommendedName>
</protein>
<dbReference type="InterPro" id="IPR026021">
    <property type="entry name" value="YdjA-like"/>
</dbReference>
<keyword evidence="3 7" id="KW-0288">FMN</keyword>
<dbReference type="SUPFAM" id="SSF55469">
    <property type="entry name" value="FMN-dependent nitroreductase-like"/>
    <property type="match status" value="1"/>
</dbReference>
<comment type="cofactor">
    <cofactor evidence="8">
        <name>FMN</name>
        <dbReference type="ChEBI" id="CHEBI:58210"/>
    </cofactor>
    <text evidence="8">Binds 1 FMN per subunit.</text>
</comment>
<dbReference type="InterPro" id="IPR000415">
    <property type="entry name" value="Nitroreductase-like"/>
</dbReference>
<evidence type="ECO:0000256" key="8">
    <source>
        <dbReference type="PIRSR" id="PIRSR000232-1"/>
    </source>
</evidence>
<keyword evidence="5 7" id="KW-0560">Oxidoreductase</keyword>
<dbReference type="RefSeq" id="WP_027021747.1">
    <property type="nucleotide sequence ID" value="NZ_CP059563.1"/>
</dbReference>
<accession>A0A3P2A7H5</accession>
<evidence type="ECO:0000256" key="5">
    <source>
        <dbReference type="ARBA" id="ARBA00023002"/>
    </source>
</evidence>
<evidence type="ECO:0000313" key="9">
    <source>
        <dbReference type="EMBL" id="RRD90935.1"/>
    </source>
</evidence>
<evidence type="ECO:0000256" key="3">
    <source>
        <dbReference type="ARBA" id="ARBA00022643"/>
    </source>
</evidence>
<evidence type="ECO:0000256" key="1">
    <source>
        <dbReference type="ARBA" id="ARBA00007118"/>
    </source>
</evidence>
<dbReference type="Gene3D" id="3.40.109.10">
    <property type="entry name" value="NADH Oxidase"/>
    <property type="match status" value="1"/>
</dbReference>
<dbReference type="InterPro" id="IPR052530">
    <property type="entry name" value="NAD(P)H_nitroreductase"/>
</dbReference>
<dbReference type="Pfam" id="PF00881">
    <property type="entry name" value="Nitroreductase"/>
    <property type="match status" value="1"/>
</dbReference>
<keyword evidence="2 7" id="KW-0285">Flavoprotein</keyword>
<feature type="binding site" evidence="8">
    <location>
        <position position="39"/>
    </location>
    <ligand>
        <name>FMN</name>
        <dbReference type="ChEBI" id="CHEBI:58210"/>
        <note>ligand shared between dimeric partners</note>
    </ligand>
</feature>